<evidence type="ECO:0000256" key="2">
    <source>
        <dbReference type="ARBA" id="ARBA00023034"/>
    </source>
</evidence>
<organism evidence="5 6">
    <name type="scientific">Kineosphaera limosa NBRC 100340</name>
    <dbReference type="NCBI Taxonomy" id="1184609"/>
    <lineage>
        <taxon>Bacteria</taxon>
        <taxon>Bacillati</taxon>
        <taxon>Actinomycetota</taxon>
        <taxon>Actinomycetes</taxon>
        <taxon>Micrococcales</taxon>
        <taxon>Dermatophilaceae</taxon>
        <taxon>Kineosphaera</taxon>
    </lineage>
</organism>
<dbReference type="Pfam" id="PF05719">
    <property type="entry name" value="GPP34"/>
    <property type="match status" value="1"/>
</dbReference>
<dbReference type="OrthoDB" id="4321663at2"/>
<dbReference type="InterPro" id="IPR038261">
    <property type="entry name" value="GPP34-like_sf"/>
</dbReference>
<keyword evidence="4" id="KW-0472">Membrane</keyword>
<keyword evidence="2" id="KW-0333">Golgi apparatus</keyword>
<dbReference type="RefSeq" id="WP_006591695.1">
    <property type="nucleotide sequence ID" value="NZ_BAHD01000017.1"/>
</dbReference>
<dbReference type="InterPro" id="IPR008628">
    <property type="entry name" value="GPP34-like"/>
</dbReference>
<sequence length="215" mass="23220">MTTLTLAHDLLLLSLDPETGKRRATQAMGYGEVGALLAELALAGRVDLRAKKVQVVDPSPTGQPRADDLLRRLSGEKERKPETWATKLKGKFTQDLLDDLCTAEIVRREQSRFLGMWDTSRYPQITGTRRDQRLTELRGVMITGLTPNDPRIVALGALIVAVGLHGRVFPGARKGELNRRLKELDQTGWATDAVRNAIAAAAAAGSAAAAVAASS</sequence>
<comment type="caution">
    <text evidence="5">The sequence shown here is derived from an EMBL/GenBank/DDBJ whole genome shotgun (WGS) entry which is preliminary data.</text>
</comment>
<dbReference type="EMBL" id="BAHD01000017">
    <property type="protein sequence ID" value="GAB95163.1"/>
    <property type="molecule type" value="Genomic_DNA"/>
</dbReference>
<dbReference type="GO" id="GO:0005737">
    <property type="term" value="C:cytoplasm"/>
    <property type="evidence" value="ECO:0007669"/>
    <property type="project" value="UniProtKB-ARBA"/>
</dbReference>
<protein>
    <recommendedName>
        <fullName evidence="7">GPP34 family phosphoprotein</fullName>
    </recommendedName>
</protein>
<dbReference type="eggNOG" id="ENOG50331SS">
    <property type="taxonomic scope" value="Bacteria"/>
</dbReference>
<evidence type="ECO:0008006" key="7">
    <source>
        <dbReference type="Google" id="ProtNLM"/>
    </source>
</evidence>
<keyword evidence="6" id="KW-1185">Reference proteome</keyword>
<dbReference type="Gene3D" id="1.10.3630.10">
    <property type="entry name" value="yeast vps74-n-term truncation variant domain like"/>
    <property type="match status" value="1"/>
</dbReference>
<evidence type="ECO:0000256" key="4">
    <source>
        <dbReference type="ARBA" id="ARBA00023136"/>
    </source>
</evidence>
<dbReference type="AlphaFoldDB" id="K6VG54"/>
<reference evidence="5 6" key="1">
    <citation type="submission" date="2012-08" db="EMBL/GenBank/DDBJ databases">
        <title>Whole genome shotgun sequence of Kineosphaera limosa NBRC 100340.</title>
        <authorList>
            <person name="Yoshida I."/>
            <person name="Isaki S."/>
            <person name="Hosoyama A."/>
            <person name="Tsuchikane K."/>
            <person name="Katsumata H."/>
            <person name="Ando Y."/>
            <person name="Ohji S."/>
            <person name="Hamada M."/>
            <person name="Tamura T."/>
            <person name="Yamazoe A."/>
            <person name="Yamazaki S."/>
            <person name="Fujita N."/>
        </authorList>
    </citation>
    <scope>NUCLEOTIDE SEQUENCE [LARGE SCALE GENOMIC DNA]</scope>
    <source>
        <strain evidence="5 6">NBRC 100340</strain>
    </source>
</reference>
<accession>K6VG54</accession>
<dbReference type="Proteomes" id="UP000008366">
    <property type="component" value="Unassembled WGS sequence"/>
</dbReference>
<gene>
    <name evidence="5" type="ORF">KILIM_017_00080</name>
</gene>
<dbReference type="STRING" id="1184609.KILIM_017_00080"/>
<evidence type="ECO:0000313" key="5">
    <source>
        <dbReference type="EMBL" id="GAB95163.1"/>
    </source>
</evidence>
<evidence type="ECO:0000256" key="1">
    <source>
        <dbReference type="ARBA" id="ARBA00004255"/>
    </source>
</evidence>
<comment type="subcellular location">
    <subcellularLocation>
        <location evidence="1">Golgi apparatus membrane</location>
        <topology evidence="1">Peripheral membrane protein</topology>
        <orientation evidence="1">Cytoplasmic side</orientation>
    </subcellularLocation>
</comment>
<evidence type="ECO:0000313" key="6">
    <source>
        <dbReference type="Proteomes" id="UP000008366"/>
    </source>
</evidence>
<evidence type="ECO:0000256" key="3">
    <source>
        <dbReference type="ARBA" id="ARBA00023121"/>
    </source>
</evidence>
<proteinExistence type="predicted"/>
<name>K6VG54_9MICO</name>
<keyword evidence="3" id="KW-0446">Lipid-binding</keyword>
<dbReference type="GO" id="GO:0070273">
    <property type="term" value="F:phosphatidylinositol-4-phosphate binding"/>
    <property type="evidence" value="ECO:0007669"/>
    <property type="project" value="InterPro"/>
</dbReference>
<dbReference type="GO" id="GO:0012505">
    <property type="term" value="C:endomembrane system"/>
    <property type="evidence" value="ECO:0007669"/>
    <property type="project" value="UniProtKB-ARBA"/>
</dbReference>